<dbReference type="Proteomes" id="UP000007150">
    <property type="component" value="Chromosome 2"/>
</dbReference>
<reference evidence="2 3" key="1">
    <citation type="submission" date="2011-05" db="EMBL/GenBank/DDBJ databases">
        <title>Complete sequence of chromosome 2 of Sphingobium chlorophenolicum L-1.</title>
        <authorList>
            <consortium name="US DOE Joint Genome Institute"/>
            <person name="Lucas S."/>
            <person name="Han J."/>
            <person name="Lapidus A."/>
            <person name="Cheng J.-F."/>
            <person name="Goodwin L."/>
            <person name="Pitluck S."/>
            <person name="Peters L."/>
            <person name="Daligault H."/>
            <person name="Han C."/>
            <person name="Tapia R."/>
            <person name="Land M."/>
            <person name="Hauser L."/>
            <person name="Kyrpides N."/>
            <person name="Ivanova N."/>
            <person name="Pagani I."/>
            <person name="Turner P."/>
            <person name="Copley S."/>
            <person name="Woyke T."/>
        </authorList>
    </citation>
    <scope>NUCLEOTIDE SEQUENCE [LARGE SCALE GENOMIC DNA]</scope>
    <source>
        <strain evidence="2 3">L-1</strain>
    </source>
</reference>
<evidence type="ECO:0000313" key="2">
    <source>
        <dbReference type="EMBL" id="AEG50755.1"/>
    </source>
</evidence>
<organism evidence="2 3">
    <name type="scientific">Sphingobium chlorophenolicum L-1</name>
    <dbReference type="NCBI Taxonomy" id="690566"/>
    <lineage>
        <taxon>Bacteria</taxon>
        <taxon>Pseudomonadati</taxon>
        <taxon>Pseudomonadota</taxon>
        <taxon>Alphaproteobacteria</taxon>
        <taxon>Sphingomonadales</taxon>
        <taxon>Sphingomonadaceae</taxon>
        <taxon>Sphingobium</taxon>
    </lineage>
</organism>
<proteinExistence type="predicted"/>
<accession>F6F2U3</accession>
<feature type="region of interest" description="Disordered" evidence="1">
    <location>
        <begin position="50"/>
        <end position="77"/>
    </location>
</feature>
<name>F6F2U3_SPHCR</name>
<dbReference type="EMBL" id="CP002799">
    <property type="protein sequence ID" value="AEG50755.1"/>
    <property type="molecule type" value="Genomic_DNA"/>
</dbReference>
<evidence type="ECO:0000256" key="1">
    <source>
        <dbReference type="SAM" id="MobiDB-lite"/>
    </source>
</evidence>
<dbReference type="HOGENOM" id="CLU_1030162_0_0_5"/>
<evidence type="ECO:0000313" key="3">
    <source>
        <dbReference type="Proteomes" id="UP000007150"/>
    </source>
</evidence>
<keyword evidence="3" id="KW-1185">Reference proteome</keyword>
<protein>
    <submittedName>
        <fullName evidence="2">Uncharacterized protein</fullName>
    </submittedName>
</protein>
<dbReference type="AlphaFoldDB" id="F6F2U3"/>
<gene>
    <name evidence="2" type="ORF">Sphch_3140</name>
</gene>
<sequence>MGILQTPELHDYSCAFLQLLAYETRHGAAFLRSACYVQTYGHRTVICPVPRARAPNPRKDGARPSPSQPPGWAHCVGQGPRRHGRCWLGRLGNAVEATSDLDKGGRLHRSSSLEVSASSAIHLKSRNERTVGAVEAYTRGANIRPRNARWLWIPSPELQRRIKGGHRLTPANWKSSGLEQRIGPLVQIPGKHSGEVLLIVPAVTVATSGKPRPRRLPKRGGVRPGRELRKNFIAFTGIRSTSRQARVDPHSIIDGVRAELPALLATELEK</sequence>
<dbReference type="KEGG" id="sch:Sphch_3140"/>